<reference evidence="2" key="1">
    <citation type="submission" date="2020-05" db="EMBL/GenBank/DDBJ databases">
        <authorList>
            <person name="Chiriac C."/>
            <person name="Salcher M."/>
            <person name="Ghai R."/>
            <person name="Kavagutti S V."/>
        </authorList>
    </citation>
    <scope>NUCLEOTIDE SEQUENCE</scope>
</reference>
<dbReference type="EMBL" id="CAFAAJ010000064">
    <property type="protein sequence ID" value="CAB4804399.1"/>
    <property type="molecule type" value="Genomic_DNA"/>
</dbReference>
<dbReference type="SUPFAM" id="SSF63829">
    <property type="entry name" value="Calcium-dependent phosphotriesterase"/>
    <property type="match status" value="1"/>
</dbReference>
<proteinExistence type="predicted"/>
<evidence type="ECO:0000313" key="2">
    <source>
        <dbReference type="EMBL" id="CAB4804399.1"/>
    </source>
</evidence>
<dbReference type="AlphaFoldDB" id="A0A6J6Y643"/>
<gene>
    <name evidence="2" type="ORF">UFOPK3001_01152</name>
</gene>
<name>A0A6J6Y643_9ZZZZ</name>
<sequence length="118" mass="11842">MVVQADGKILVGGKFRGSIKRLNPNGSIDSTFTPPNPPKLTGRVNSVVVQADGKILVGGDFNGSIKRLNNAVPQSGTSGAIVGGGSGSGVWIIVIVAAGAAVIAAGVSVVRRRKPRAA</sequence>
<dbReference type="InterPro" id="IPR013431">
    <property type="entry name" value="Delta_60_rpt"/>
</dbReference>
<keyword evidence="1" id="KW-0472">Membrane</keyword>
<accession>A0A6J6Y643</accession>
<protein>
    <submittedName>
        <fullName evidence="2">Unannotated protein</fullName>
    </submittedName>
</protein>
<organism evidence="2">
    <name type="scientific">freshwater metagenome</name>
    <dbReference type="NCBI Taxonomy" id="449393"/>
    <lineage>
        <taxon>unclassified sequences</taxon>
        <taxon>metagenomes</taxon>
        <taxon>ecological metagenomes</taxon>
    </lineage>
</organism>
<keyword evidence="1" id="KW-0812">Transmembrane</keyword>
<dbReference type="Gene3D" id="2.80.10.50">
    <property type="match status" value="1"/>
</dbReference>
<dbReference type="Pfam" id="PF17164">
    <property type="entry name" value="DUF5122"/>
    <property type="match status" value="2"/>
</dbReference>
<keyword evidence="1" id="KW-1133">Transmembrane helix</keyword>
<feature type="transmembrane region" description="Helical" evidence="1">
    <location>
        <begin position="90"/>
        <end position="110"/>
    </location>
</feature>
<evidence type="ECO:0000256" key="1">
    <source>
        <dbReference type="SAM" id="Phobius"/>
    </source>
</evidence>